<keyword evidence="5" id="KW-0679">Respiratory chain</keyword>
<comment type="similarity">
    <text evidence="2">Belongs to the cytochrome c oxidase subunit 2 family.</text>
</comment>
<evidence type="ECO:0000256" key="9">
    <source>
        <dbReference type="ARBA" id="ARBA00022989"/>
    </source>
</evidence>
<dbReference type="Proteomes" id="UP001202281">
    <property type="component" value="Unassembled WGS sequence"/>
</dbReference>
<evidence type="ECO:0000259" key="17">
    <source>
        <dbReference type="PROSITE" id="PS50857"/>
    </source>
</evidence>
<dbReference type="NCBIfam" id="TIGR01433">
    <property type="entry name" value="CyoA"/>
    <property type="match status" value="1"/>
</dbReference>
<keyword evidence="4" id="KW-1003">Cell membrane</keyword>
<dbReference type="InterPro" id="IPR045187">
    <property type="entry name" value="CcO_II"/>
</dbReference>
<dbReference type="PANTHER" id="PTHR22888:SF18">
    <property type="entry name" value="CYTOCHROME BO(3) UBIQUINOL OXIDASE SUBUNIT 2"/>
    <property type="match status" value="1"/>
</dbReference>
<organism evidence="19 20">
    <name type="scientific">Novosphingobium beihaiensis</name>
    <dbReference type="NCBI Taxonomy" id="2930389"/>
    <lineage>
        <taxon>Bacteria</taxon>
        <taxon>Pseudomonadati</taxon>
        <taxon>Pseudomonadota</taxon>
        <taxon>Alphaproteobacteria</taxon>
        <taxon>Sphingomonadales</taxon>
        <taxon>Sphingomonadaceae</taxon>
        <taxon>Novosphingobium</taxon>
    </lineage>
</organism>
<dbReference type="SUPFAM" id="SSF81464">
    <property type="entry name" value="Cytochrome c oxidase subunit II-like, transmembrane region"/>
    <property type="match status" value="1"/>
</dbReference>
<feature type="domain" description="Cytochrome oxidase subunit II transmembrane region profile" evidence="18">
    <location>
        <begin position="16"/>
        <end position="113"/>
    </location>
</feature>
<evidence type="ECO:0000259" key="18">
    <source>
        <dbReference type="PROSITE" id="PS50999"/>
    </source>
</evidence>
<gene>
    <name evidence="19" type="primary">cyoA</name>
    <name evidence="19" type="ORF">MTR66_02230</name>
</gene>
<dbReference type="Pfam" id="PF06481">
    <property type="entry name" value="COX_ARM"/>
    <property type="match status" value="1"/>
</dbReference>
<dbReference type="InterPro" id="IPR008972">
    <property type="entry name" value="Cupredoxin"/>
</dbReference>
<protein>
    <recommendedName>
        <fullName evidence="14">Ubiquinol oxidase polypeptide II</fullName>
    </recommendedName>
</protein>
<evidence type="ECO:0000256" key="11">
    <source>
        <dbReference type="ARBA" id="ARBA00023136"/>
    </source>
</evidence>
<evidence type="ECO:0000256" key="16">
    <source>
        <dbReference type="SAM" id="SignalP"/>
    </source>
</evidence>
<keyword evidence="3" id="KW-0813">Transport</keyword>
<dbReference type="PROSITE" id="PS50999">
    <property type="entry name" value="COX2_TM"/>
    <property type="match status" value="1"/>
</dbReference>
<dbReference type="EMBL" id="JALHLG010000003">
    <property type="protein sequence ID" value="MCJ2185626.1"/>
    <property type="molecule type" value="Genomic_DNA"/>
</dbReference>
<keyword evidence="10" id="KW-0560">Oxidoreductase</keyword>
<feature type="transmembrane region" description="Helical" evidence="15">
    <location>
        <begin position="38"/>
        <end position="62"/>
    </location>
</feature>
<dbReference type="InterPro" id="IPR011759">
    <property type="entry name" value="Cyt_c_oxidase_su2_TM_dom"/>
</dbReference>
<evidence type="ECO:0000256" key="6">
    <source>
        <dbReference type="ARBA" id="ARBA00022692"/>
    </source>
</evidence>
<evidence type="ECO:0000256" key="1">
    <source>
        <dbReference type="ARBA" id="ARBA00004651"/>
    </source>
</evidence>
<keyword evidence="13" id="KW-0449">Lipoprotein</keyword>
<evidence type="ECO:0000256" key="15">
    <source>
        <dbReference type="SAM" id="Phobius"/>
    </source>
</evidence>
<feature type="chain" id="PRO_5045370912" description="Ubiquinol oxidase polypeptide II" evidence="16">
    <location>
        <begin position="20"/>
        <end position="400"/>
    </location>
</feature>
<reference evidence="19 20" key="1">
    <citation type="submission" date="2022-04" db="EMBL/GenBank/DDBJ databases">
        <title>Identification of a novel bacterium isolated from mangrove sediments.</title>
        <authorList>
            <person name="Pan X."/>
        </authorList>
    </citation>
    <scope>NUCLEOTIDE SEQUENCE [LARGE SCALE GENOMIC DNA]</scope>
    <source>
        <strain evidence="19 20">B2638</strain>
    </source>
</reference>
<keyword evidence="8" id="KW-0249">Electron transport</keyword>
<dbReference type="InterPro" id="IPR034227">
    <property type="entry name" value="CuRO_UO_II"/>
</dbReference>
<keyword evidence="7 16" id="KW-0732">Signal</keyword>
<dbReference type="Pfam" id="PF00116">
    <property type="entry name" value="COX2"/>
    <property type="match status" value="1"/>
</dbReference>
<dbReference type="InterPro" id="IPR010514">
    <property type="entry name" value="COX_ARM"/>
</dbReference>
<accession>A0ABT0BLC7</accession>
<keyword evidence="12" id="KW-0564">Palmitate</keyword>
<evidence type="ECO:0000256" key="12">
    <source>
        <dbReference type="ARBA" id="ARBA00023139"/>
    </source>
</evidence>
<sequence>MPALARVLAALSLTGALSACNTVVLKPAGDVAQQQGDLVVMSTVLMLIIIVPVMALTLFFAWKYRASNKNAEYKPDWDHSTQLELVIWAAPLLIVICLGALTWVSTHLLDPYRTIGRIDGKTPVRHDAKPLEVDVVALDWKWLFIYPEQGIATVNELVVPAGRPLDFKITASSVMNSFYVPAMAGQIYAMPGMQTRLNAVMNKTGDDFVGFSANYSGAGFSGMRFKTRSVTEAQFAQWADGVKAGAKNAGTLDDATYLQLEKPSENVPATYYAKVAPNLYGKILDMCVEPGKMCMSEMMAIDARGGLGKEGIRNVSMLAYDKHGREAAAEANANPDAAARRELAWVRALCDQKPGQAPDNIVKAPANQRSLTGAGLSAPQSIAFDKALEKPAHSLLISRN</sequence>
<keyword evidence="6 15" id="KW-0812">Transmembrane</keyword>
<keyword evidence="11 15" id="KW-0472">Membrane</keyword>
<dbReference type="PANTHER" id="PTHR22888">
    <property type="entry name" value="CYTOCHROME C OXIDASE, SUBUNIT II"/>
    <property type="match status" value="1"/>
</dbReference>
<evidence type="ECO:0000313" key="20">
    <source>
        <dbReference type="Proteomes" id="UP001202281"/>
    </source>
</evidence>
<evidence type="ECO:0000256" key="10">
    <source>
        <dbReference type="ARBA" id="ARBA00023002"/>
    </source>
</evidence>
<evidence type="ECO:0000256" key="14">
    <source>
        <dbReference type="ARBA" id="ARBA00030198"/>
    </source>
</evidence>
<proteinExistence type="inferred from homology"/>
<dbReference type="CDD" id="cd04212">
    <property type="entry name" value="CuRO_UO_II"/>
    <property type="match status" value="1"/>
</dbReference>
<evidence type="ECO:0000256" key="5">
    <source>
        <dbReference type="ARBA" id="ARBA00022660"/>
    </source>
</evidence>
<dbReference type="SUPFAM" id="SSF49503">
    <property type="entry name" value="Cupredoxins"/>
    <property type="match status" value="1"/>
</dbReference>
<comment type="caution">
    <text evidence="19">The sequence shown here is derived from an EMBL/GenBank/DDBJ whole genome shotgun (WGS) entry which is preliminary data.</text>
</comment>
<evidence type="ECO:0000256" key="8">
    <source>
        <dbReference type="ARBA" id="ARBA00022982"/>
    </source>
</evidence>
<name>A0ABT0BLC7_9SPHN</name>
<comment type="subcellular location">
    <subcellularLocation>
        <location evidence="1">Cell membrane</location>
        <topology evidence="1">Multi-pass membrane protein</topology>
    </subcellularLocation>
</comment>
<evidence type="ECO:0000256" key="4">
    <source>
        <dbReference type="ARBA" id="ARBA00022475"/>
    </source>
</evidence>
<dbReference type="RefSeq" id="WP_243917515.1">
    <property type="nucleotide sequence ID" value="NZ_JALHLG010000003.1"/>
</dbReference>
<keyword evidence="9 15" id="KW-1133">Transmembrane helix</keyword>
<evidence type="ECO:0000256" key="2">
    <source>
        <dbReference type="ARBA" id="ARBA00007866"/>
    </source>
</evidence>
<evidence type="ECO:0000256" key="7">
    <source>
        <dbReference type="ARBA" id="ARBA00022729"/>
    </source>
</evidence>
<feature type="transmembrane region" description="Helical" evidence="15">
    <location>
        <begin position="83"/>
        <end position="104"/>
    </location>
</feature>
<feature type="signal peptide" evidence="16">
    <location>
        <begin position="1"/>
        <end position="19"/>
    </location>
</feature>
<dbReference type="PROSITE" id="PS50857">
    <property type="entry name" value="COX2_CUA"/>
    <property type="match status" value="1"/>
</dbReference>
<dbReference type="PROSITE" id="PS51257">
    <property type="entry name" value="PROKAR_LIPOPROTEIN"/>
    <property type="match status" value="1"/>
</dbReference>
<dbReference type="InterPro" id="IPR006333">
    <property type="entry name" value="Cyt_o_ubiquinol_oxidase_su2"/>
</dbReference>
<feature type="domain" description="Cytochrome oxidase subunit II copper A binding" evidence="17">
    <location>
        <begin position="128"/>
        <end position="241"/>
    </location>
</feature>
<evidence type="ECO:0000313" key="19">
    <source>
        <dbReference type="EMBL" id="MCJ2185626.1"/>
    </source>
</evidence>
<dbReference type="Gene3D" id="2.60.40.420">
    <property type="entry name" value="Cupredoxins - blue copper proteins"/>
    <property type="match status" value="1"/>
</dbReference>
<dbReference type="InterPro" id="IPR002429">
    <property type="entry name" value="CcO_II-like_C"/>
</dbReference>
<evidence type="ECO:0000256" key="13">
    <source>
        <dbReference type="ARBA" id="ARBA00023288"/>
    </source>
</evidence>
<dbReference type="InterPro" id="IPR036257">
    <property type="entry name" value="Cyt_c_oxidase_su2_TM_sf"/>
</dbReference>
<keyword evidence="20" id="KW-1185">Reference proteome</keyword>
<evidence type="ECO:0000256" key="3">
    <source>
        <dbReference type="ARBA" id="ARBA00022448"/>
    </source>
</evidence>
<dbReference type="Gene3D" id="1.10.287.90">
    <property type="match status" value="1"/>
</dbReference>